<gene>
    <name evidence="2" type="ORF">DM860_004407</name>
</gene>
<keyword evidence="3" id="KW-1185">Reference proteome</keyword>
<name>A0A328E9B8_9ASTE</name>
<dbReference type="PANTHER" id="PTHR34268:SF8">
    <property type="entry name" value="FAE DOMAIN-CONTAINING PROTEIN"/>
    <property type="match status" value="1"/>
</dbReference>
<evidence type="ECO:0000313" key="3">
    <source>
        <dbReference type="Proteomes" id="UP000249390"/>
    </source>
</evidence>
<dbReference type="EMBL" id="NQVE01000015">
    <property type="protein sequence ID" value="RAL53936.1"/>
    <property type="molecule type" value="Genomic_DNA"/>
</dbReference>
<dbReference type="PANTHER" id="PTHR34268">
    <property type="entry name" value="OS01G0321850 PROTEIN"/>
    <property type="match status" value="1"/>
</dbReference>
<proteinExistence type="predicted"/>
<feature type="transmembrane region" description="Helical" evidence="1">
    <location>
        <begin position="12"/>
        <end position="32"/>
    </location>
</feature>
<sequence length="83" mass="8676">MEIESGDVTAAAAVWVKVGVFVAVQALIYFILSKSSNLFSGGSGTPPRPGSFKRARTLSIRRIVAAFSDFPVGVDSSPVSADD</sequence>
<organism evidence="2 3">
    <name type="scientific">Cuscuta australis</name>
    <dbReference type="NCBI Taxonomy" id="267555"/>
    <lineage>
        <taxon>Eukaryota</taxon>
        <taxon>Viridiplantae</taxon>
        <taxon>Streptophyta</taxon>
        <taxon>Embryophyta</taxon>
        <taxon>Tracheophyta</taxon>
        <taxon>Spermatophyta</taxon>
        <taxon>Magnoliopsida</taxon>
        <taxon>eudicotyledons</taxon>
        <taxon>Gunneridae</taxon>
        <taxon>Pentapetalae</taxon>
        <taxon>asterids</taxon>
        <taxon>lamiids</taxon>
        <taxon>Solanales</taxon>
        <taxon>Convolvulaceae</taxon>
        <taxon>Cuscuteae</taxon>
        <taxon>Cuscuta</taxon>
        <taxon>Cuscuta subgen. Grammica</taxon>
        <taxon>Cuscuta sect. Cleistogrammica</taxon>
    </lineage>
</organism>
<evidence type="ECO:0000313" key="2">
    <source>
        <dbReference type="EMBL" id="RAL53936.1"/>
    </source>
</evidence>
<protein>
    <submittedName>
        <fullName evidence="2">Uncharacterized protein</fullName>
    </submittedName>
</protein>
<keyword evidence="1" id="KW-1133">Transmembrane helix</keyword>
<accession>A0A328E9B8</accession>
<keyword evidence="1" id="KW-0812">Transmembrane</keyword>
<dbReference type="AlphaFoldDB" id="A0A328E9B8"/>
<dbReference type="Proteomes" id="UP000249390">
    <property type="component" value="Unassembled WGS sequence"/>
</dbReference>
<reference evidence="2 3" key="1">
    <citation type="submission" date="2018-06" db="EMBL/GenBank/DDBJ databases">
        <title>The Genome of Cuscuta australis (Dodder) Provides Insight into the Evolution of Plant Parasitism.</title>
        <authorList>
            <person name="Liu H."/>
        </authorList>
    </citation>
    <scope>NUCLEOTIDE SEQUENCE [LARGE SCALE GENOMIC DNA]</scope>
    <source>
        <strain evidence="3">cv. Yunnan</strain>
        <tissue evidence="2">Vines</tissue>
    </source>
</reference>
<comment type="caution">
    <text evidence="2">The sequence shown here is derived from an EMBL/GenBank/DDBJ whole genome shotgun (WGS) entry which is preliminary data.</text>
</comment>
<keyword evidence="1" id="KW-0472">Membrane</keyword>
<evidence type="ECO:0000256" key="1">
    <source>
        <dbReference type="SAM" id="Phobius"/>
    </source>
</evidence>